<dbReference type="EMBL" id="MKKK01000003">
    <property type="protein sequence ID" value="OEY97784.1"/>
    <property type="molecule type" value="Genomic_DNA"/>
</dbReference>
<dbReference type="OrthoDB" id="6678231at2"/>
<evidence type="ECO:0000313" key="2">
    <source>
        <dbReference type="Proteomes" id="UP000185895"/>
    </source>
</evidence>
<comment type="caution">
    <text evidence="1">The sequence shown here is derived from an EMBL/GenBank/DDBJ whole genome shotgun (WGS) entry which is preliminary data.</text>
</comment>
<sequence length="403" mass="47544">MSTHNATLKDFVFRTAKLIQSECNFEFARSHIYELLACYEGYNSYAAFRSGNILINVQYNNSKEYEQHRLLQTLTLDILNKLPEMDYSNENWHDEDNLIWDDYEGREFLDNIQRFILRLNQLSDEELPKTFLLHLIQVIYREFLFLNMFYMNLKSVRKALGYLEFENGSLDGFELDILGYDELDFIECEDGQFYNFQIIEDHLDELQLFVEKGNKDAIGIIAKYYLYLANQIAPYGREGSNFGAVWDNEKMKYTNKTQAKLNRKKFDDLVALSQQYQKMIEKFPLNVNEVNFNQVEIAKIQLKYLANQGDIEAIDYFLYNKLFNHDIEAWTYIYVAQKLGTDFTKDDYHAINAYTGEPYDDYGPLEVVGRGAIQHEIHLVDLDDCDKQQAIEQAQQILESIKR</sequence>
<reference evidence="1 2" key="1">
    <citation type="submission" date="2016-09" db="EMBL/GenBank/DDBJ databases">
        <authorList>
            <person name="Capua I."/>
            <person name="De Benedictis P."/>
            <person name="Joannis T."/>
            <person name="Lombin L.H."/>
            <person name="Cattoli G."/>
        </authorList>
    </citation>
    <scope>NUCLEOTIDE SEQUENCE [LARGE SCALE GENOMIC DNA]</scope>
    <source>
        <strain evidence="1 2">ANC 4671</strain>
    </source>
</reference>
<evidence type="ECO:0000313" key="1">
    <source>
        <dbReference type="EMBL" id="OEY97784.1"/>
    </source>
</evidence>
<accession>A0A1E7REJ6</accession>
<dbReference type="RefSeq" id="WP_070068708.1">
    <property type="nucleotide sequence ID" value="NZ_MKKK01000003.1"/>
</dbReference>
<dbReference type="Proteomes" id="UP000185895">
    <property type="component" value="Unassembled WGS sequence"/>
</dbReference>
<name>A0A1E7REJ6_9GAMM</name>
<gene>
    <name evidence="1" type="ORF">BJI46_07735</name>
</gene>
<organism evidence="1 2">
    <name type="scientific">Acinetobacter qingfengensis</name>
    <dbReference type="NCBI Taxonomy" id="1262585"/>
    <lineage>
        <taxon>Bacteria</taxon>
        <taxon>Pseudomonadati</taxon>
        <taxon>Pseudomonadota</taxon>
        <taxon>Gammaproteobacteria</taxon>
        <taxon>Moraxellales</taxon>
        <taxon>Moraxellaceae</taxon>
        <taxon>Acinetobacter</taxon>
    </lineage>
</organism>
<protein>
    <submittedName>
        <fullName evidence="1">Uncharacterized protein</fullName>
    </submittedName>
</protein>
<proteinExistence type="predicted"/>
<dbReference type="AlphaFoldDB" id="A0A1E7REJ6"/>
<keyword evidence="2" id="KW-1185">Reference proteome</keyword>